<sequence length="125" mass="14021">FNLTKRKKLMNSVLIENNNTHLKPSDESKPTSSDDCLATVVTNQEVHLGLSHKCVEIENKLKLLEEENARLKGEIINLTSQTEQLEAEKSSIYCQLKNVKESADAEINSRVQNILATVFTPGQIK</sequence>
<proteinExistence type="predicted"/>
<feature type="non-terminal residue" evidence="2">
    <location>
        <position position="125"/>
    </location>
</feature>
<name>A0A1B6FCW9_9HEMI</name>
<protein>
    <submittedName>
        <fullName evidence="2">Uncharacterized protein</fullName>
    </submittedName>
</protein>
<feature type="non-terminal residue" evidence="2">
    <location>
        <position position="1"/>
    </location>
</feature>
<dbReference type="AlphaFoldDB" id="A0A1B6FCW9"/>
<keyword evidence="1" id="KW-0175">Coiled coil</keyword>
<organism evidence="2">
    <name type="scientific">Cuerna arida</name>
    <dbReference type="NCBI Taxonomy" id="1464854"/>
    <lineage>
        <taxon>Eukaryota</taxon>
        <taxon>Metazoa</taxon>
        <taxon>Ecdysozoa</taxon>
        <taxon>Arthropoda</taxon>
        <taxon>Hexapoda</taxon>
        <taxon>Insecta</taxon>
        <taxon>Pterygota</taxon>
        <taxon>Neoptera</taxon>
        <taxon>Paraneoptera</taxon>
        <taxon>Hemiptera</taxon>
        <taxon>Auchenorrhyncha</taxon>
        <taxon>Membracoidea</taxon>
        <taxon>Cicadellidae</taxon>
        <taxon>Cicadellinae</taxon>
        <taxon>Proconiini</taxon>
        <taxon>Cuerna</taxon>
    </lineage>
</organism>
<evidence type="ECO:0000256" key="1">
    <source>
        <dbReference type="SAM" id="Coils"/>
    </source>
</evidence>
<evidence type="ECO:0000313" key="2">
    <source>
        <dbReference type="EMBL" id="JAS48031.1"/>
    </source>
</evidence>
<feature type="coiled-coil region" evidence="1">
    <location>
        <begin position="47"/>
        <end position="88"/>
    </location>
</feature>
<accession>A0A1B6FCW9</accession>
<reference evidence="2" key="1">
    <citation type="submission" date="2015-11" db="EMBL/GenBank/DDBJ databases">
        <title>De novo transcriptome assembly of four potential Pierce s Disease insect vectors from Arizona vineyards.</title>
        <authorList>
            <person name="Tassone E.E."/>
        </authorList>
    </citation>
    <scope>NUCLEOTIDE SEQUENCE</scope>
</reference>
<dbReference type="EMBL" id="GECZ01021738">
    <property type="protein sequence ID" value="JAS48031.1"/>
    <property type="molecule type" value="Transcribed_RNA"/>
</dbReference>
<gene>
    <name evidence="2" type="ORF">g.3783</name>
</gene>